<dbReference type="SUPFAM" id="SSF52151">
    <property type="entry name" value="FabD/lysophospholipase-like"/>
    <property type="match status" value="1"/>
</dbReference>
<dbReference type="Pfam" id="PF00109">
    <property type="entry name" value="ketoacyl-synt"/>
    <property type="match status" value="1"/>
</dbReference>
<dbReference type="InterPro" id="IPR001227">
    <property type="entry name" value="Ac_transferase_dom_sf"/>
</dbReference>
<dbReference type="InterPro" id="IPR036291">
    <property type="entry name" value="NAD(P)-bd_dom_sf"/>
</dbReference>
<evidence type="ECO:0000256" key="3">
    <source>
        <dbReference type="ARBA" id="ARBA00022598"/>
    </source>
</evidence>
<dbReference type="EMBL" id="WOWK01000175">
    <property type="protein sequence ID" value="KAF0316024.1"/>
    <property type="molecule type" value="Genomic_DNA"/>
</dbReference>
<dbReference type="InterPro" id="IPR013968">
    <property type="entry name" value="PKS_KR"/>
</dbReference>
<dbReference type="InterPro" id="IPR049551">
    <property type="entry name" value="PKS_DH_C"/>
</dbReference>
<feature type="compositionally biased region" description="Polar residues" evidence="11">
    <location>
        <begin position="2656"/>
        <end position="2673"/>
    </location>
</feature>
<dbReference type="Gene3D" id="3.10.129.110">
    <property type="entry name" value="Polyketide synthase dehydratase"/>
    <property type="match status" value="1"/>
</dbReference>
<dbReference type="InterPro" id="IPR014043">
    <property type="entry name" value="Acyl_transferase_dom"/>
</dbReference>
<dbReference type="PROSITE" id="PS00455">
    <property type="entry name" value="AMP_BINDING"/>
    <property type="match status" value="1"/>
</dbReference>
<keyword evidence="3" id="KW-0436">Ligase</keyword>
<dbReference type="InterPro" id="IPR042099">
    <property type="entry name" value="ANL_N_sf"/>
</dbReference>
<evidence type="ECO:0000313" key="15">
    <source>
        <dbReference type="EMBL" id="KAF0316024.1"/>
    </source>
</evidence>
<dbReference type="Pfam" id="PF00668">
    <property type="entry name" value="Condensation"/>
    <property type="match status" value="1"/>
</dbReference>
<dbReference type="Pfam" id="PF14765">
    <property type="entry name" value="PS-DH"/>
    <property type="match status" value="1"/>
</dbReference>
<evidence type="ECO:0000256" key="4">
    <source>
        <dbReference type="ARBA" id="ARBA00022603"/>
    </source>
</evidence>
<feature type="compositionally biased region" description="Basic and acidic residues" evidence="11">
    <location>
        <begin position="2617"/>
        <end position="2638"/>
    </location>
</feature>
<dbReference type="InterPro" id="IPR036736">
    <property type="entry name" value="ACP-like_sf"/>
</dbReference>
<dbReference type="PANTHER" id="PTHR43775:SF20">
    <property type="entry name" value="HYBRID PKS-NRPS SYNTHETASE APDA"/>
    <property type="match status" value="1"/>
</dbReference>
<dbReference type="InterPro" id="IPR018201">
    <property type="entry name" value="Ketoacyl_synth_AS"/>
</dbReference>
<dbReference type="PROSITE" id="PS00606">
    <property type="entry name" value="KS3_1"/>
    <property type="match status" value="1"/>
</dbReference>
<proteinExistence type="inferred from homology"/>
<dbReference type="InterPro" id="IPR045851">
    <property type="entry name" value="AMP-bd_C_sf"/>
</dbReference>
<dbReference type="SUPFAM" id="SSF52777">
    <property type="entry name" value="CoA-dependent acyltransferases"/>
    <property type="match status" value="2"/>
</dbReference>
<dbReference type="InterPro" id="IPR006162">
    <property type="entry name" value="Ppantetheine_attach_site"/>
</dbReference>
<dbReference type="InterPro" id="IPR001242">
    <property type="entry name" value="Condensation_dom"/>
</dbReference>
<dbReference type="Pfam" id="PF00550">
    <property type="entry name" value="PP-binding"/>
    <property type="match status" value="2"/>
</dbReference>
<dbReference type="InterPro" id="IPR020841">
    <property type="entry name" value="PKS_Beta-ketoAc_synthase_dom"/>
</dbReference>
<evidence type="ECO:0000256" key="6">
    <source>
        <dbReference type="ARBA" id="ARBA00022737"/>
    </source>
</evidence>
<dbReference type="InterPro" id="IPR014031">
    <property type="entry name" value="Ketoacyl_synth_C"/>
</dbReference>
<dbReference type="InterPro" id="IPR014030">
    <property type="entry name" value="Ketoacyl_synth_N"/>
</dbReference>
<evidence type="ECO:0000259" key="13">
    <source>
        <dbReference type="PROSITE" id="PS52004"/>
    </source>
</evidence>
<dbReference type="InterPro" id="IPR049552">
    <property type="entry name" value="PKS_DH_N"/>
</dbReference>
<dbReference type="SMART" id="SM00822">
    <property type="entry name" value="PKS_KR"/>
    <property type="match status" value="1"/>
</dbReference>
<keyword evidence="6" id="KW-0677">Repeat</keyword>
<dbReference type="InterPro" id="IPR032821">
    <property type="entry name" value="PKS_assoc"/>
</dbReference>
<dbReference type="InterPro" id="IPR049900">
    <property type="entry name" value="PKS_mFAS_DH"/>
</dbReference>
<dbReference type="PROSITE" id="PS52004">
    <property type="entry name" value="KS3_2"/>
    <property type="match status" value="1"/>
</dbReference>
<dbReference type="Pfam" id="PF07993">
    <property type="entry name" value="NAD_binding_4"/>
    <property type="match status" value="1"/>
</dbReference>
<dbReference type="CDD" id="cd05930">
    <property type="entry name" value="A_NRPS"/>
    <property type="match status" value="1"/>
</dbReference>
<dbReference type="SUPFAM" id="SSF53335">
    <property type="entry name" value="S-adenosyl-L-methionine-dependent methyltransferases"/>
    <property type="match status" value="1"/>
</dbReference>
<dbReference type="GO" id="GO:0004312">
    <property type="term" value="F:fatty acid synthase activity"/>
    <property type="evidence" value="ECO:0007669"/>
    <property type="project" value="TreeGrafter"/>
</dbReference>
<feature type="region of interest" description="Disordered" evidence="11">
    <location>
        <begin position="2603"/>
        <end position="2673"/>
    </location>
</feature>
<evidence type="ECO:0000256" key="9">
    <source>
        <dbReference type="ARBA" id="ARBA00029443"/>
    </source>
</evidence>
<evidence type="ECO:0000259" key="14">
    <source>
        <dbReference type="PROSITE" id="PS52019"/>
    </source>
</evidence>
<evidence type="ECO:0000256" key="10">
    <source>
        <dbReference type="PROSITE-ProRule" id="PRU01363"/>
    </source>
</evidence>
<dbReference type="SMART" id="SM00825">
    <property type="entry name" value="PKS_KS"/>
    <property type="match status" value="1"/>
</dbReference>
<dbReference type="PROSITE" id="PS52019">
    <property type="entry name" value="PKS_MFAS_DH"/>
    <property type="match status" value="1"/>
</dbReference>
<dbReference type="InterPro" id="IPR042104">
    <property type="entry name" value="PKS_dehydratase_sf"/>
</dbReference>
<protein>
    <submittedName>
        <fullName evidence="15">Lovastatin nonaketide synthase</fullName>
    </submittedName>
</protein>
<evidence type="ECO:0000313" key="16">
    <source>
        <dbReference type="Proteomes" id="UP000434172"/>
    </source>
</evidence>
<dbReference type="PANTHER" id="PTHR43775">
    <property type="entry name" value="FATTY ACID SYNTHASE"/>
    <property type="match status" value="1"/>
</dbReference>
<dbReference type="Pfam" id="PF00501">
    <property type="entry name" value="AMP-binding"/>
    <property type="match status" value="1"/>
</dbReference>
<accession>A0A8H3VW36</accession>
<dbReference type="Proteomes" id="UP000434172">
    <property type="component" value="Unassembled WGS sequence"/>
</dbReference>
<dbReference type="PROSITE" id="PS00012">
    <property type="entry name" value="PHOSPHOPANTETHEINE"/>
    <property type="match status" value="1"/>
</dbReference>
<organism evidence="15 16">
    <name type="scientific">Colletotrichum asianum</name>
    <dbReference type="NCBI Taxonomy" id="702518"/>
    <lineage>
        <taxon>Eukaryota</taxon>
        <taxon>Fungi</taxon>
        <taxon>Dikarya</taxon>
        <taxon>Ascomycota</taxon>
        <taxon>Pezizomycotina</taxon>
        <taxon>Sordariomycetes</taxon>
        <taxon>Hypocreomycetidae</taxon>
        <taxon>Glomerellales</taxon>
        <taxon>Glomerellaceae</taxon>
        <taxon>Colletotrichum</taxon>
        <taxon>Colletotrichum gloeosporioides species complex</taxon>
    </lineage>
</organism>
<dbReference type="Gene3D" id="3.30.559.10">
    <property type="entry name" value="Chloramphenicol acetyltransferase-like domain"/>
    <property type="match status" value="1"/>
</dbReference>
<feature type="region of interest" description="C-terminal hotdog fold" evidence="10">
    <location>
        <begin position="1137"/>
        <end position="1286"/>
    </location>
</feature>
<dbReference type="SUPFAM" id="SSF56801">
    <property type="entry name" value="Acetyl-CoA synthetase-like"/>
    <property type="match status" value="1"/>
</dbReference>
<dbReference type="Gene3D" id="3.40.366.10">
    <property type="entry name" value="Malonyl-Coenzyme A Acyl Carrier Protein, domain 2"/>
    <property type="match status" value="1"/>
</dbReference>
<dbReference type="SUPFAM" id="SSF55048">
    <property type="entry name" value="Probable ACP-binding domain of malonyl-CoA ACP transacylase"/>
    <property type="match status" value="1"/>
</dbReference>
<dbReference type="InterPro" id="IPR057326">
    <property type="entry name" value="KR_dom"/>
</dbReference>
<keyword evidence="1" id="KW-0596">Phosphopantetheine</keyword>
<dbReference type="OrthoDB" id="4810251at2759"/>
<feature type="domain" description="Carrier" evidence="12">
    <location>
        <begin position="3759"/>
        <end position="3838"/>
    </location>
</feature>
<dbReference type="Pfam" id="PF16197">
    <property type="entry name" value="KAsynt_C_assoc"/>
    <property type="match status" value="1"/>
</dbReference>
<dbReference type="GO" id="GO:0016874">
    <property type="term" value="F:ligase activity"/>
    <property type="evidence" value="ECO:0007669"/>
    <property type="project" value="UniProtKB-KW"/>
</dbReference>
<keyword evidence="16" id="KW-1185">Reference proteome</keyword>
<dbReference type="Pfam" id="PF21089">
    <property type="entry name" value="PKS_DH_N"/>
    <property type="match status" value="1"/>
</dbReference>
<dbReference type="InterPro" id="IPR016036">
    <property type="entry name" value="Malonyl_transacylase_ACP-bd"/>
</dbReference>
<evidence type="ECO:0000256" key="1">
    <source>
        <dbReference type="ARBA" id="ARBA00022450"/>
    </source>
</evidence>
<dbReference type="Gene3D" id="3.40.47.10">
    <property type="match status" value="1"/>
</dbReference>
<dbReference type="SMART" id="SM00827">
    <property type="entry name" value="PKS_AT"/>
    <property type="match status" value="1"/>
</dbReference>
<name>A0A8H3VW36_9PEZI</name>
<dbReference type="GO" id="GO:0032259">
    <property type="term" value="P:methylation"/>
    <property type="evidence" value="ECO:0007669"/>
    <property type="project" value="UniProtKB-KW"/>
</dbReference>
<dbReference type="InterPro" id="IPR050091">
    <property type="entry name" value="PKS_NRPS_Biosynth_Enz"/>
</dbReference>
<comment type="caution">
    <text evidence="15">The sequence shown here is derived from an EMBL/GenBank/DDBJ whole genome shotgun (WGS) entry which is preliminary data.</text>
</comment>
<dbReference type="CDD" id="cd00833">
    <property type="entry name" value="PKS"/>
    <property type="match status" value="1"/>
</dbReference>
<dbReference type="CDD" id="cd19532">
    <property type="entry name" value="C_PKS-NRPS"/>
    <property type="match status" value="1"/>
</dbReference>
<dbReference type="InterPro" id="IPR029063">
    <property type="entry name" value="SAM-dependent_MTases_sf"/>
</dbReference>
<dbReference type="InterPro" id="IPR013217">
    <property type="entry name" value="Methyltransf_12"/>
</dbReference>
<dbReference type="SUPFAM" id="SSF51735">
    <property type="entry name" value="NAD(P)-binding Rossmann-fold domains"/>
    <property type="match status" value="2"/>
</dbReference>
<dbReference type="Gene3D" id="3.40.50.12780">
    <property type="entry name" value="N-terminal domain of ligase-like"/>
    <property type="match status" value="1"/>
</dbReference>
<dbReference type="GO" id="GO:0009403">
    <property type="term" value="P:toxin biosynthetic process"/>
    <property type="evidence" value="ECO:0007669"/>
    <property type="project" value="UniProtKB-ARBA"/>
</dbReference>
<keyword evidence="2" id="KW-0597">Phosphoprotein</keyword>
<keyword evidence="7" id="KW-0560">Oxidoreductase</keyword>
<feature type="domain" description="Ketosynthase family 3 (KS3)" evidence="13">
    <location>
        <begin position="5"/>
        <end position="447"/>
    </location>
</feature>
<feature type="active site" description="Proton donor; for dehydratase activity" evidence="10">
    <location>
        <position position="1199"/>
    </location>
</feature>
<dbReference type="Pfam" id="PF00698">
    <property type="entry name" value="Acyl_transf_1"/>
    <property type="match status" value="1"/>
</dbReference>
<evidence type="ECO:0000256" key="11">
    <source>
        <dbReference type="SAM" id="MobiDB-lite"/>
    </source>
</evidence>
<dbReference type="InterPro" id="IPR020807">
    <property type="entry name" value="PKS_DH"/>
</dbReference>
<dbReference type="InterPro" id="IPR023213">
    <property type="entry name" value="CAT-like_dom_sf"/>
</dbReference>
<dbReference type="GO" id="GO:0008168">
    <property type="term" value="F:methyltransferase activity"/>
    <property type="evidence" value="ECO:0007669"/>
    <property type="project" value="UniProtKB-KW"/>
</dbReference>
<sequence>MSPPPEPIAIIGAGCRFPGASDSPSKLWDLLKEPRPLAEEIPSDRFNAAAFYHPVGTRGGSTNVKEAYFITDHNVRHFDAQFFSFPPAEAEAIDPQHRHLLEVVYEALEESGLTIDGLHGSNTACFVGQMCNDYSVLSSRDFDHIPKYSAPGIAPSNASSRLSYFFDWHGPTMTIDTACSSSLIALAQAVQVLRAGTSDVAVAAGTNLILDPLAFISESNLGMLSPTGRSRMWDSAADGYARGDGIAAVVLKTLSAAIRDGDTIDCIVREVGCNHDGRTRGITMPSGTAQAALIRDTYARAGLDPRTPAGRCQFFEAHGTGTPAGDPQEASALAAAFFGDSQDESMADGHVDDNMLYVGSIKTVVGHTEGTAGLAGVLKAAMALKHAMIPPNLLLEELSPSVLPHTKHLRIVKEATDWPWVEPGVPRRASVNSFGFGGSNAHAILEAYEPEQVEEEDLSQQQFPLVPLVFSATSEKSLNKLVSSYVHHLRTNESTINLDHLRHTLSCRRSALPVKTAFSGTTVEHLVSKMEHQLQQADATFGARSLSKPSVLGVFTGQGAQWATMGAHLISTHDRARRLIQELDVSLQTLPEPDRPDWNILEELSKDKESSRIGEACLSQPLCTAVQLVLVDLLFIAGIRFTAVVGHSSGEIAAAHAAGFLTPTDAIRIAYYRGLHAKSAGSTSETNSDNGDADMQSPKGAMLAVGTTLADAQELCDLGDVEGKLCVAASNSPSSVTLSGDADAIVLAKAALDEEGKFTRLLAVDTAYHSHHMQAPAQAFEQSLAMCGVTVQKPDADAPLWLSSVRERTVMTLDDFSEGLRGSYWAENMVQMVRFSQAMDFAVQTCLPSGSFNVAIEVGPHPALKKPALETLEAAGVKNVEYVGTLVRGKDDVSAVADCLGTSWVRLGSAAVDWEDVFFQYYTHHRHARHAFPVLRGLPMYPWDHSIQFWTESRVGKIFRTGHGGDDKAIHELLGKKLPDGSTDELRWKTVLDTSVTPWLSGHALQGQTVYPAAGYVALAMEAAMEIVADKPQAVECIELADLNIYKAIAVDERAGTDMYVSVTDIVEAQDGSITARFSCRSPADKESGRLVCNARGTLTLTMTLDNENMKSLMEAGHDMTAESFPLVPRETTKGRLADVNLTQFYEALSTLGYDYSGVFQGLGRLQRRLGFATGTINKPPAGEYNKTRPLLFHPAMLDTAIHSLFSSFGVPGDGTWSLQVPSGIRRVTVVPRLCGAALPEHIDFDCTMSGVDRSGSIDILAVDGTNKAIELDGLDFVPFSPFTEKDDKCLFSKVTWQLCRPDGDKVGSHLPTEWDNQKVIDRERVAFYYLRTLKERTFDNEVTVQDTIVTNTVEQLQGDSTEDTSLHVTLLPHHQHLLDFAEMCAGKVAARKDPIAVPAWIDDTRDQITSLIESYGNDPDFNIMRAVGENMPSVIRGETANILEVMTKDNMLADFYSHGLGGEAANSAVALMLQQITNRFPHIDILEVGAGTGGATWEIMGRNTPFATYTYTDVSAAFFQKAAEKFTRYKDKMIFKVFDMERQPGEQGFIENKYDVVVASHCLHATRSLERTLSNLRRLLKPGGFVVVLEVVQMDTMPLGLIMGGLPGWWAGHDDGRVYGPNVTLTRWNKLLKKTGFSGVDTFTPMLNPRLHTASIFCAQAVDERINLFRRPLASAPDDINFPHLVIVGGDTLVTSDMVEELEEILRPRCQVLVVVSTLEELEEVTLPPLTAVLSVADLDSPIFKGLTEQRWKCLQRLLGSASCMLWLTHGARCEEPDSGTMLGLLQSIWYELEHLRSQLLEVVDLRDLKSRFLAHLMLQMQLDQQWKNDTRFDMDAVLYSVEPELMLDEGGVLKVLRQKPDQEANDRYNSAKRSIKKEVDLAQKTVAMTWQQNSGHYIIREQEGLPADYNGTLYCVQLSTLCSIRTPAGPLFISISIDDARSGDDADEEKVLAVLSQNASTVSVPAQAVVQPIKTSDSMTDQEYLSLVVAYIMSQYAVSGSSRSISRSSGTLLIHEPPPALAAMVEQQKELSHAKQRVLFTSSHSSKVSVGQPDWVLVHPRVSRKALRPVLPQDVDAVLDFSSHSSANESLAASKLLDLFPRAQRLRAAGTIFEYEAADLANMIPENIVELKELLQQADEFISNHLTALLATVRRYSLHQTSAPLTVPVADAPGINVSNISPFTLADWRSRRNAILATVEPVDTPATLFQSNKTYWLVGLSGDLGQSLVDWMAAHGAANIVISSRSVNKMIPEGWIEAHAERGVTIKLMVNDVTDMDSLQRARTEIESTLPPIRGVANGALVLRDRLFINTDFDVFNEVLRPKTVGTSNLDALFTERDSLDWFVGFTSIVAVVGNYGQSAYSAGNNFVKALINRRRARGLPGSTIDISTVRGVGYVEREQKAGVMTAKMVERIENGAMPMSESDLHQLFAEGIMAGQPGSGRHGNLTSGIQTVRSDKVNLTFWANNLKFSHFVKEVGLGTATDGGGGANRVSVRALLAEVTTMQQAFKVIRTAFTAKLNATLQHPAEQTMPDSQALIDLGMDSLVAVEVRTWFRQELAMDMPMLKILGGATIVELVDDAVDKISPDLLPKVQRTGAHVSVLASGDESIPQNEASPVREDVGQDVMKEKETDQVRADDSEEDKDNLDLETKRRFTTGSDSTIPPSEPFSPSATSFTTIATLADTEAADGKGFGRDEVVTTETTRMDAKVGAELTIIPTNFEPEIERTEPVSYGQSRFWFLRQYLDDPSTTNVTFYFRITSPFSASGLREALARSCQRHEALRTCFFVKDDTPVQGIMAKPTIQMEHYHVSSHAEAHAYFTALKSHNYALEQGDTLRLVLCEESPTSWYFLLGYHHIVMDGFSWEILFAELQSYYRRGYIPPVTRQYADWAVRQRSNVTGSLALASARKHWRGVFAALPPVLPLFPMAKVAARSTLKTYQVHRASVTLARHVAQHVRQAARAGKATPFHVHLAVFRTLLFRLTGEADLCIGMADAGRSDPADANVIGLLLDLLPLRFGAGGGDARDQSFAAVLLDVRAAVYAAAAHAGVPFNVLLDDVGAPRSTAWHPLVQALIEYRPARRIEFAGIRGEVPPGENTAFAKGPYDIELNILEGYDGDVTVSVGLQSALYSAEAVGLVLRCYMTLLESLVRPGNEDMRVAAAEFWPRGDIDAALELGKGKLGTLSSSQDLDTRTIPHLLDKMVSKYPDRAAIKDTLGTSLSYMAMSKRVMAIQGALEARGVQSLTKVAVLLSPSVNWACALLAVLRSGAIYVPLDCTQGPMRLQQIIQGCSPSTIIIDSSSLQYLDELQLKNNNATIVNMSDLDGESPHTTMVSTPDNLADPEQQAVILFTSGTTGSPKGTLLQHGALVNVTKGMTREFGVDPDHSPQIVLQQSALSFDMSLEQLFLAWGVGGTALIADASIRGDSRALMKAAVDGGVTMTKATPPEYVSWLRYGCDYVRRNETWEFLLAGGDRLTRGIKDDMRSLGMDRVRIFNSYGPAEGTIIATKMELLDDHFGQGDAANSIPTGYPLPNYSLYIVDGDFNLLPAGISGEILIGGHGVALGYVGLDSDEDSRLTKAAFLLSPWASPEYVKNGWTKVYRTGDRGHLTQRGELVFDGRIAGDTQVKLRGIRLDLRDVEANIVRFSEGAVSEAVCSLRGETAATSFIVAHVVLATSAVSGNDCHQNIQGNEGPERAEDMEKVDFLRRLRDKLPIPQYMKPARLIPLPTIPMTVHGKIDRVYIAAMPLPDAATDWSAVGHHELTDVENRIGAVWERLLPRETLPSPLSPSSDFFMLGGNSLMLVEVQAHIRADLSVDISLRDLYQCAILSEIAAKVDELMAVQALDWEAETTPPRMGELVNASFSEEVTIQTEMKSGHVEIILTGATGHLGPYILTRLLSNPAITKIHCIAVRDPQKLQALLANSSITAGADAADRVIIHPGDLTQPDLGLTPDTLARLATTAAAIIHAGAARLSWETYAVLRPMNLDPTHALLRLAGRRHIPVHFVSSGGVFPATHAPLEMTAAEHIPPALGADGYIATKWAAERMLERAAAGGPGEADSSEAGLGVPIRIYRTVRCAGEDPASRFGDELPEDIAAAMAAASVESMTMLDHGGYAWSGWFDLVSVHEVADRICDAVARDLPFHADPDEETAECTCEPALPHVAYTNIVGSYRVWKVDQLHQLVLRPEIQANMGRFKMVPPQIWLGVLKRSGFPWMMGASEAAYKDWVQNRR</sequence>
<keyword evidence="8" id="KW-0511">Multifunctional enzyme</keyword>
<comment type="similarity">
    <text evidence="9">In the C-terminal section; belongs to the NRP synthetase family.</text>
</comment>
<dbReference type="GO" id="GO:0016491">
    <property type="term" value="F:oxidoreductase activity"/>
    <property type="evidence" value="ECO:0007669"/>
    <property type="project" value="UniProtKB-KW"/>
</dbReference>
<evidence type="ECO:0000256" key="7">
    <source>
        <dbReference type="ARBA" id="ARBA00023002"/>
    </source>
</evidence>
<evidence type="ECO:0000256" key="2">
    <source>
        <dbReference type="ARBA" id="ARBA00022553"/>
    </source>
</evidence>
<dbReference type="Gene3D" id="3.40.50.150">
    <property type="entry name" value="Vaccinia Virus protein VP39"/>
    <property type="match status" value="1"/>
</dbReference>
<feature type="active site" description="Proton acceptor; for dehydratase activity" evidence="10">
    <location>
        <position position="1003"/>
    </location>
</feature>
<dbReference type="Gene3D" id="1.10.1200.10">
    <property type="entry name" value="ACP-like"/>
    <property type="match status" value="2"/>
</dbReference>
<dbReference type="InterPro" id="IPR016035">
    <property type="entry name" value="Acyl_Trfase/lysoPLipase"/>
</dbReference>
<dbReference type="SMART" id="SM00823">
    <property type="entry name" value="PKS_PP"/>
    <property type="match status" value="2"/>
</dbReference>
<dbReference type="Pfam" id="PF08659">
    <property type="entry name" value="KR"/>
    <property type="match status" value="1"/>
</dbReference>
<dbReference type="Gene3D" id="3.30.559.30">
    <property type="entry name" value="Nonribosomal peptide synthetase, condensation domain"/>
    <property type="match status" value="1"/>
</dbReference>
<dbReference type="Pfam" id="PF08242">
    <property type="entry name" value="Methyltransf_12"/>
    <property type="match status" value="1"/>
</dbReference>
<evidence type="ECO:0000259" key="12">
    <source>
        <dbReference type="PROSITE" id="PS50075"/>
    </source>
</evidence>
<dbReference type="SUPFAM" id="SSF53901">
    <property type="entry name" value="Thiolase-like"/>
    <property type="match status" value="1"/>
</dbReference>
<dbReference type="GO" id="GO:0006633">
    <property type="term" value="P:fatty acid biosynthetic process"/>
    <property type="evidence" value="ECO:0007669"/>
    <property type="project" value="InterPro"/>
</dbReference>
<dbReference type="CDD" id="cd02440">
    <property type="entry name" value="AdoMet_MTases"/>
    <property type="match status" value="1"/>
</dbReference>
<dbReference type="Pfam" id="PF02801">
    <property type="entry name" value="Ketoacyl-synt_C"/>
    <property type="match status" value="1"/>
</dbReference>
<dbReference type="InterPro" id="IPR020845">
    <property type="entry name" value="AMP-binding_CS"/>
</dbReference>
<evidence type="ECO:0000256" key="8">
    <source>
        <dbReference type="ARBA" id="ARBA00023268"/>
    </source>
</evidence>
<feature type="domain" description="PKS/mFAS DH" evidence="14">
    <location>
        <begin position="971"/>
        <end position="1286"/>
    </location>
</feature>
<reference evidence="15 16" key="1">
    <citation type="submission" date="2019-12" db="EMBL/GenBank/DDBJ databases">
        <title>A genome sequence resource for the geographically widespread anthracnose pathogen Colletotrichum asianum.</title>
        <authorList>
            <person name="Meng Y."/>
        </authorList>
    </citation>
    <scope>NUCLEOTIDE SEQUENCE [LARGE SCALE GENOMIC DNA]</scope>
    <source>
        <strain evidence="15 16">ICMP 18580</strain>
    </source>
</reference>
<dbReference type="InterPro" id="IPR016039">
    <property type="entry name" value="Thiolase-like"/>
</dbReference>
<keyword evidence="4" id="KW-0489">Methyltransferase</keyword>
<feature type="region of interest" description="N-terminal hotdog fold" evidence="10">
    <location>
        <begin position="971"/>
        <end position="1106"/>
    </location>
</feature>
<keyword evidence="5" id="KW-0808">Transferase</keyword>
<gene>
    <name evidence="15" type="ORF">GQ607_016714</name>
</gene>
<dbReference type="Gene3D" id="3.40.50.720">
    <property type="entry name" value="NAD(P)-binding Rossmann-like Domain"/>
    <property type="match status" value="2"/>
</dbReference>
<feature type="domain" description="Carrier" evidence="12">
    <location>
        <begin position="2510"/>
        <end position="2585"/>
    </location>
</feature>
<dbReference type="Gene3D" id="3.30.300.30">
    <property type="match status" value="1"/>
</dbReference>
<dbReference type="SMART" id="SM00826">
    <property type="entry name" value="PKS_DH"/>
    <property type="match status" value="1"/>
</dbReference>
<dbReference type="PROSITE" id="PS50075">
    <property type="entry name" value="CARRIER"/>
    <property type="match status" value="2"/>
</dbReference>
<dbReference type="InterPro" id="IPR020806">
    <property type="entry name" value="PKS_PP-bd"/>
</dbReference>
<dbReference type="InterPro" id="IPR013120">
    <property type="entry name" value="FAR_NAD-bd"/>
</dbReference>
<dbReference type="SUPFAM" id="SSF47336">
    <property type="entry name" value="ACP-like"/>
    <property type="match status" value="2"/>
</dbReference>
<dbReference type="InterPro" id="IPR000873">
    <property type="entry name" value="AMP-dep_synth/lig_dom"/>
</dbReference>
<dbReference type="GO" id="GO:0031177">
    <property type="term" value="F:phosphopantetheine binding"/>
    <property type="evidence" value="ECO:0007669"/>
    <property type="project" value="InterPro"/>
</dbReference>
<dbReference type="GO" id="GO:0004315">
    <property type="term" value="F:3-oxoacyl-[acyl-carrier-protein] synthase activity"/>
    <property type="evidence" value="ECO:0007669"/>
    <property type="project" value="InterPro"/>
</dbReference>
<dbReference type="InterPro" id="IPR009081">
    <property type="entry name" value="PP-bd_ACP"/>
</dbReference>
<evidence type="ECO:0000256" key="5">
    <source>
        <dbReference type="ARBA" id="ARBA00022679"/>
    </source>
</evidence>